<proteinExistence type="predicted"/>
<feature type="coiled-coil region" evidence="1">
    <location>
        <begin position="418"/>
        <end position="480"/>
    </location>
</feature>
<dbReference type="CDD" id="cd00338">
    <property type="entry name" value="Ser_Recombinase"/>
    <property type="match status" value="1"/>
</dbReference>
<dbReference type="PANTHER" id="PTHR30461:SF23">
    <property type="entry name" value="DNA RECOMBINASE-RELATED"/>
    <property type="match status" value="1"/>
</dbReference>
<name>A4J2Y1_DESRM</name>
<evidence type="ECO:0000259" key="2">
    <source>
        <dbReference type="PROSITE" id="PS51736"/>
    </source>
</evidence>
<dbReference type="PROSITE" id="PS51737">
    <property type="entry name" value="RECOMBINASE_DNA_BIND"/>
    <property type="match status" value="1"/>
</dbReference>
<evidence type="ECO:0000313" key="5">
    <source>
        <dbReference type="Proteomes" id="UP000001556"/>
    </source>
</evidence>
<dbReference type="Pfam" id="PF13408">
    <property type="entry name" value="Zn_ribbon_recom"/>
    <property type="match status" value="1"/>
</dbReference>
<dbReference type="GO" id="GO:0000150">
    <property type="term" value="F:DNA strand exchange activity"/>
    <property type="evidence" value="ECO:0007669"/>
    <property type="project" value="InterPro"/>
</dbReference>
<dbReference type="InterPro" id="IPR038109">
    <property type="entry name" value="DNA_bind_recomb_sf"/>
</dbReference>
<dbReference type="AlphaFoldDB" id="A4J2Y1"/>
<dbReference type="eggNOG" id="COG1961">
    <property type="taxonomic scope" value="Bacteria"/>
</dbReference>
<organism evidence="4 5">
    <name type="scientific">Desulforamulus reducens (strain ATCC BAA-1160 / DSM 100696 / MI-1)</name>
    <name type="common">Desulfotomaculum reducens</name>
    <dbReference type="NCBI Taxonomy" id="349161"/>
    <lineage>
        <taxon>Bacteria</taxon>
        <taxon>Bacillati</taxon>
        <taxon>Bacillota</taxon>
        <taxon>Clostridia</taxon>
        <taxon>Eubacteriales</taxon>
        <taxon>Peptococcaceae</taxon>
        <taxon>Desulforamulus</taxon>
    </lineage>
</organism>
<dbReference type="HOGENOM" id="CLU_010686_18_3_9"/>
<evidence type="ECO:0000259" key="3">
    <source>
        <dbReference type="PROSITE" id="PS51737"/>
    </source>
</evidence>
<dbReference type="InterPro" id="IPR025827">
    <property type="entry name" value="Zn_ribbon_recom_dom"/>
</dbReference>
<feature type="domain" description="Recombinase" evidence="3">
    <location>
        <begin position="189"/>
        <end position="322"/>
    </location>
</feature>
<dbReference type="Pfam" id="PF07508">
    <property type="entry name" value="Recombinase"/>
    <property type="match status" value="1"/>
</dbReference>
<dbReference type="RefSeq" id="WP_011877263.1">
    <property type="nucleotide sequence ID" value="NC_009253.1"/>
</dbReference>
<dbReference type="EMBL" id="CP000612">
    <property type="protein sequence ID" value="ABO49434.1"/>
    <property type="molecule type" value="Genomic_DNA"/>
</dbReference>
<evidence type="ECO:0000313" key="4">
    <source>
        <dbReference type="EMBL" id="ABO49434.1"/>
    </source>
</evidence>
<accession>A4J2Y1</accession>
<dbReference type="PROSITE" id="PS51736">
    <property type="entry name" value="RECOMBINASES_3"/>
    <property type="match status" value="1"/>
</dbReference>
<dbReference type="SMART" id="SM00857">
    <property type="entry name" value="Resolvase"/>
    <property type="match status" value="1"/>
</dbReference>
<dbReference type="SUPFAM" id="SSF53041">
    <property type="entry name" value="Resolvase-like"/>
    <property type="match status" value="1"/>
</dbReference>
<dbReference type="Proteomes" id="UP000001556">
    <property type="component" value="Chromosome"/>
</dbReference>
<dbReference type="InterPro" id="IPR036162">
    <property type="entry name" value="Resolvase-like_N_sf"/>
</dbReference>
<protein>
    <submittedName>
        <fullName evidence="4">Resolvase, N-terminal domain protein</fullName>
    </submittedName>
</protein>
<dbReference type="Pfam" id="PF00239">
    <property type="entry name" value="Resolvase"/>
    <property type="match status" value="1"/>
</dbReference>
<keyword evidence="5" id="KW-1185">Reference proteome</keyword>
<dbReference type="InterPro" id="IPR006119">
    <property type="entry name" value="Resolv_N"/>
</dbReference>
<feature type="domain" description="Resolvase/invertase-type recombinase catalytic" evidence="2">
    <location>
        <begin position="35"/>
        <end position="181"/>
    </location>
</feature>
<dbReference type="PANTHER" id="PTHR30461">
    <property type="entry name" value="DNA-INVERTASE FROM LAMBDOID PROPHAGE"/>
    <property type="match status" value="1"/>
</dbReference>
<reference evidence="4 5" key="1">
    <citation type="submission" date="2007-03" db="EMBL/GenBank/DDBJ databases">
        <title>Complete sequence of Desulfotomaculum reducens MI-1.</title>
        <authorList>
            <consortium name="US DOE Joint Genome Institute"/>
            <person name="Copeland A."/>
            <person name="Lucas S."/>
            <person name="Lapidus A."/>
            <person name="Barry K."/>
            <person name="Detter J.C."/>
            <person name="Glavina del Rio T."/>
            <person name="Hammon N."/>
            <person name="Israni S."/>
            <person name="Dalin E."/>
            <person name="Tice H."/>
            <person name="Pitluck S."/>
            <person name="Sims D."/>
            <person name="Brettin T."/>
            <person name="Bruce D."/>
            <person name="Han C."/>
            <person name="Tapia R."/>
            <person name="Schmutz J."/>
            <person name="Larimer F."/>
            <person name="Land M."/>
            <person name="Hauser L."/>
            <person name="Kyrpides N."/>
            <person name="Kim E."/>
            <person name="Tebo B.M."/>
            <person name="Richardson P."/>
        </authorList>
    </citation>
    <scope>NUCLEOTIDE SEQUENCE [LARGE SCALE GENOMIC DNA]</scope>
    <source>
        <strain evidence="4 5">MI-1</strain>
    </source>
</reference>
<dbReference type="InterPro" id="IPR050639">
    <property type="entry name" value="SSR_resolvase"/>
</dbReference>
<sequence length="586" mass="67913">MSKSDYDFLAPSHVKVTSLPQYHSHESTTGLKGIPVGGIVRVSTAKESQKSSIENQDKILRLWAEQLGYIYVDTYLDVKSGKFIKLRSDIQRLENDVKEGKVKGVLTKDVSRTSRDVIDMLTLKRKFDDLGVFFMSMKEGYDSRQDGDEFLLTIHAGLAQREGRNIGARIRATQLLKAKEGKTNVGQPAFGYKLSKSKDKLEIDPIKGPLYQEVVELYFKGWGREKIAQYLNERILPDGTKLRTNFGKPFSGSTINVILRNPVYMGVTMFNCTTQRRNAKGDKVVLVRPKEEWIIRWGTHDALITKERWEELQRLLEERSKRRTYSNAKHLLTGLLYCGKCGKKMYFDPINKNRRSVASYRIDYYNCRKGAGEPCDAPYVHAKWLEAYIIKDVFDKLSDQEEIRASIERQKHLLVSDYHELKIEREKIEHTLTDLERRENLLMEDREEGIISKEQYKNRMQELSRRKEESLKRLRKIDTKLKKCTDFESEVEGVIKLVQNLAVEVAEISGRSLSEVAVALEGEYVPRSYEQQDNIYNNEVKSLQREILLCLIKKVVVYPTGKKEVQGVQNHNPEVKIFYVWDEETD</sequence>
<dbReference type="STRING" id="349161.Dred_0898"/>
<dbReference type="GO" id="GO:0003677">
    <property type="term" value="F:DNA binding"/>
    <property type="evidence" value="ECO:0007669"/>
    <property type="project" value="InterPro"/>
</dbReference>
<dbReference type="KEGG" id="drm:Dred_0898"/>
<dbReference type="Gene3D" id="3.90.1750.20">
    <property type="entry name" value="Putative Large Serine Recombinase, Chain B, Domain 2"/>
    <property type="match status" value="1"/>
</dbReference>
<dbReference type="OrthoDB" id="1094757at2"/>
<gene>
    <name evidence="4" type="ordered locus">Dred_0898</name>
</gene>
<dbReference type="Gene3D" id="3.40.50.1390">
    <property type="entry name" value="Resolvase, N-terminal catalytic domain"/>
    <property type="match status" value="1"/>
</dbReference>
<dbReference type="InterPro" id="IPR011109">
    <property type="entry name" value="DNA_bind_recombinase_dom"/>
</dbReference>
<keyword evidence="1" id="KW-0175">Coiled coil</keyword>
<evidence type="ECO:0000256" key="1">
    <source>
        <dbReference type="SAM" id="Coils"/>
    </source>
</evidence>